<protein>
    <submittedName>
        <fullName evidence="12">CzcD superfamily cation transporter</fullName>
    </submittedName>
</protein>
<dbReference type="Proteomes" id="UP001326613">
    <property type="component" value="Chromosome"/>
</dbReference>
<keyword evidence="6 9" id="KW-1133">Transmembrane helix</keyword>
<comment type="subcellular location">
    <subcellularLocation>
        <location evidence="1">Membrane</location>
        <topology evidence="1">Multi-pass membrane protein</topology>
    </subcellularLocation>
</comment>
<dbReference type="NCBIfam" id="TIGR01297">
    <property type="entry name" value="CDF"/>
    <property type="match status" value="1"/>
</dbReference>
<dbReference type="PANTHER" id="PTHR11562">
    <property type="entry name" value="CATION EFFLUX PROTEIN/ ZINC TRANSPORTER"/>
    <property type="match status" value="1"/>
</dbReference>
<gene>
    <name evidence="12" type="ORF">Trichorick_01223</name>
</gene>
<feature type="domain" description="Cation efflux protein cytoplasmic" evidence="11">
    <location>
        <begin position="213"/>
        <end position="288"/>
    </location>
</feature>
<evidence type="ECO:0000259" key="11">
    <source>
        <dbReference type="Pfam" id="PF16916"/>
    </source>
</evidence>
<dbReference type="EMBL" id="CP112932">
    <property type="protein sequence ID" value="WPY01313.1"/>
    <property type="molecule type" value="Genomic_DNA"/>
</dbReference>
<keyword evidence="4 9" id="KW-0812">Transmembrane</keyword>
<evidence type="ECO:0000256" key="6">
    <source>
        <dbReference type="ARBA" id="ARBA00022989"/>
    </source>
</evidence>
<evidence type="ECO:0000256" key="9">
    <source>
        <dbReference type="SAM" id="Phobius"/>
    </source>
</evidence>
<evidence type="ECO:0000256" key="3">
    <source>
        <dbReference type="ARBA" id="ARBA00022448"/>
    </source>
</evidence>
<organism evidence="12 13">
    <name type="scientific">Candidatus Trichorickettsia mobilis</name>
    <dbReference type="NCBI Taxonomy" id="1346319"/>
    <lineage>
        <taxon>Bacteria</taxon>
        <taxon>Pseudomonadati</taxon>
        <taxon>Pseudomonadota</taxon>
        <taxon>Alphaproteobacteria</taxon>
        <taxon>Rickettsiales</taxon>
        <taxon>Rickettsiaceae</taxon>
        <taxon>Rickettsieae</taxon>
        <taxon>Candidatus Trichorickettsia</taxon>
    </lineage>
</organism>
<evidence type="ECO:0000256" key="4">
    <source>
        <dbReference type="ARBA" id="ARBA00022692"/>
    </source>
</evidence>
<dbReference type="SUPFAM" id="SSF160240">
    <property type="entry name" value="Cation efflux protein cytoplasmic domain-like"/>
    <property type="match status" value="1"/>
</dbReference>
<comment type="similarity">
    <text evidence="2">Belongs to the cation diffusion facilitator (CDF) transporter (TC 2.A.4) family. SLC30A subfamily.</text>
</comment>
<feature type="transmembrane region" description="Helical" evidence="9">
    <location>
        <begin position="85"/>
        <end position="107"/>
    </location>
</feature>
<dbReference type="RefSeq" id="WP_323738094.1">
    <property type="nucleotide sequence ID" value="NZ_CP112932.1"/>
</dbReference>
<dbReference type="SUPFAM" id="SSF161111">
    <property type="entry name" value="Cation efflux protein transmembrane domain-like"/>
    <property type="match status" value="1"/>
</dbReference>
<dbReference type="InterPro" id="IPR036837">
    <property type="entry name" value="Cation_efflux_CTD_sf"/>
</dbReference>
<dbReference type="InterPro" id="IPR058533">
    <property type="entry name" value="Cation_efflux_TM"/>
</dbReference>
<evidence type="ECO:0000259" key="10">
    <source>
        <dbReference type="Pfam" id="PF01545"/>
    </source>
</evidence>
<dbReference type="InterPro" id="IPR027469">
    <property type="entry name" value="Cation_efflux_TMD_sf"/>
</dbReference>
<keyword evidence="5" id="KW-0862">Zinc</keyword>
<reference evidence="12 13" key="1">
    <citation type="submission" date="2022-10" db="EMBL/GenBank/DDBJ databases">
        <title>Host association and intracellularity evolved multiple times independently in the Rickettsiales.</title>
        <authorList>
            <person name="Castelli M."/>
            <person name="Nardi T."/>
            <person name="Gammuto L."/>
            <person name="Bellinzona G."/>
            <person name="Sabaneyeva E."/>
            <person name="Potekhin A."/>
            <person name="Serra V."/>
            <person name="Petroni G."/>
            <person name="Sassera D."/>
        </authorList>
    </citation>
    <scope>NUCLEOTIDE SEQUENCE [LARGE SCALE GENOMIC DNA]</scope>
    <source>
        <strain evidence="12 13">Kr 154-4</strain>
    </source>
</reference>
<keyword evidence="8 9" id="KW-0472">Membrane</keyword>
<evidence type="ECO:0000256" key="2">
    <source>
        <dbReference type="ARBA" id="ARBA00008873"/>
    </source>
</evidence>
<dbReference type="Gene3D" id="1.20.1510.10">
    <property type="entry name" value="Cation efflux protein transmembrane domain"/>
    <property type="match status" value="1"/>
</dbReference>
<dbReference type="InterPro" id="IPR002524">
    <property type="entry name" value="Cation_efflux"/>
</dbReference>
<feature type="transmembrane region" description="Helical" evidence="9">
    <location>
        <begin position="119"/>
        <end position="140"/>
    </location>
</feature>
<name>A0ABZ0UWD7_9RICK</name>
<keyword evidence="7" id="KW-0406">Ion transport</keyword>
<dbReference type="Pfam" id="PF16916">
    <property type="entry name" value="ZT_dimer"/>
    <property type="match status" value="1"/>
</dbReference>
<dbReference type="PANTHER" id="PTHR11562:SF17">
    <property type="entry name" value="RE54080P-RELATED"/>
    <property type="match status" value="1"/>
</dbReference>
<evidence type="ECO:0000256" key="1">
    <source>
        <dbReference type="ARBA" id="ARBA00004141"/>
    </source>
</evidence>
<dbReference type="InterPro" id="IPR050681">
    <property type="entry name" value="CDF/SLC30A"/>
</dbReference>
<feature type="transmembrane region" description="Helical" evidence="9">
    <location>
        <begin position="152"/>
        <end position="174"/>
    </location>
</feature>
<evidence type="ECO:0000256" key="7">
    <source>
        <dbReference type="ARBA" id="ARBA00023065"/>
    </source>
</evidence>
<feature type="domain" description="Cation efflux protein transmembrane" evidence="10">
    <location>
        <begin position="22"/>
        <end position="209"/>
    </location>
</feature>
<evidence type="ECO:0000313" key="13">
    <source>
        <dbReference type="Proteomes" id="UP001326613"/>
    </source>
</evidence>
<sequence length="289" mass="31507">MPPANSHHFPAKVSHKTMGLITFLTFSVVIGELIVGYLANSLAVISDAAHNFADAIAVASSWYSMWIAESPVTAKRTFGFHRTGIIATFVNALILIVMALIICYEAYHRYLNPVAVEGMVVIIVAFCAASVNLFNGMLLHKASKEDINIRSAFLHIIGDVATAFGVVVAGIFIMLTDISIIDPIVSFIVGVFILWSSIGLLKDSVAVLMEGTPSNINIEELEQAINSTPGVVRCYDLHVWVITSGFIACSFHLVTDKHTLKDSQTVLRSLEQELATKFNITHTTIQIET</sequence>
<dbReference type="Gene3D" id="3.30.70.1350">
    <property type="entry name" value="Cation efflux protein, cytoplasmic domain"/>
    <property type="match status" value="1"/>
</dbReference>
<proteinExistence type="inferred from homology"/>
<feature type="transmembrane region" description="Helical" evidence="9">
    <location>
        <begin position="180"/>
        <end position="201"/>
    </location>
</feature>
<keyword evidence="5" id="KW-0864">Zinc transport</keyword>
<evidence type="ECO:0000256" key="8">
    <source>
        <dbReference type="ARBA" id="ARBA00023136"/>
    </source>
</evidence>
<feature type="transmembrane region" description="Helical" evidence="9">
    <location>
        <begin position="20"/>
        <end position="39"/>
    </location>
</feature>
<keyword evidence="3" id="KW-0813">Transport</keyword>
<dbReference type="InterPro" id="IPR027470">
    <property type="entry name" value="Cation_efflux_CTD"/>
</dbReference>
<dbReference type="Pfam" id="PF01545">
    <property type="entry name" value="Cation_efflux"/>
    <property type="match status" value="1"/>
</dbReference>
<accession>A0ABZ0UWD7</accession>
<evidence type="ECO:0000313" key="12">
    <source>
        <dbReference type="EMBL" id="WPY01313.1"/>
    </source>
</evidence>
<evidence type="ECO:0000256" key="5">
    <source>
        <dbReference type="ARBA" id="ARBA00022906"/>
    </source>
</evidence>
<keyword evidence="13" id="KW-1185">Reference proteome</keyword>